<dbReference type="Gene3D" id="1.25.40.10">
    <property type="entry name" value="Tetratricopeptide repeat domain"/>
    <property type="match status" value="2"/>
</dbReference>
<keyword evidence="7" id="KW-0472">Membrane</keyword>
<dbReference type="InterPro" id="IPR008271">
    <property type="entry name" value="Ser/Thr_kinase_AS"/>
</dbReference>
<accession>A0A7W8FXN3</accession>
<dbReference type="InterPro" id="IPR011990">
    <property type="entry name" value="TPR-like_helical_dom_sf"/>
</dbReference>
<dbReference type="SMART" id="SM00220">
    <property type="entry name" value="S_TKc"/>
    <property type="match status" value="1"/>
</dbReference>
<keyword evidence="10" id="KW-1185">Reference proteome</keyword>
<feature type="binding site" evidence="6">
    <location>
        <position position="113"/>
    </location>
    <ligand>
        <name>ATP</name>
        <dbReference type="ChEBI" id="CHEBI:30616"/>
    </ligand>
</feature>
<keyword evidence="7" id="KW-1133">Transmembrane helix</keyword>
<dbReference type="GO" id="GO:0005524">
    <property type="term" value="F:ATP binding"/>
    <property type="evidence" value="ECO:0007669"/>
    <property type="project" value="UniProtKB-UniRule"/>
</dbReference>
<keyword evidence="1 9" id="KW-0808">Transferase</keyword>
<dbReference type="InterPro" id="IPR017441">
    <property type="entry name" value="Protein_kinase_ATP_BS"/>
</dbReference>
<gene>
    <name evidence="9" type="ORF">HNQ52_000073</name>
</gene>
<dbReference type="PROSITE" id="PS50005">
    <property type="entry name" value="TPR"/>
    <property type="match status" value="1"/>
</dbReference>
<feature type="repeat" description="TPR" evidence="5">
    <location>
        <begin position="631"/>
        <end position="664"/>
    </location>
</feature>
<dbReference type="Pfam" id="PF13424">
    <property type="entry name" value="TPR_12"/>
    <property type="match status" value="1"/>
</dbReference>
<keyword evidence="9" id="KW-0723">Serine/threonine-protein kinase</keyword>
<dbReference type="SMART" id="SM00028">
    <property type="entry name" value="TPR"/>
    <property type="match status" value="4"/>
</dbReference>
<dbReference type="Gene3D" id="1.10.510.10">
    <property type="entry name" value="Transferase(Phosphotransferase) domain 1"/>
    <property type="match status" value="1"/>
</dbReference>
<evidence type="ECO:0000259" key="8">
    <source>
        <dbReference type="PROSITE" id="PS50011"/>
    </source>
</evidence>
<dbReference type="SUPFAM" id="SSF48452">
    <property type="entry name" value="TPR-like"/>
    <property type="match status" value="2"/>
</dbReference>
<organism evidence="9 10">
    <name type="scientific">Chiayiivirga flava</name>
    <dbReference type="NCBI Taxonomy" id="659595"/>
    <lineage>
        <taxon>Bacteria</taxon>
        <taxon>Pseudomonadati</taxon>
        <taxon>Pseudomonadota</taxon>
        <taxon>Gammaproteobacteria</taxon>
        <taxon>Lysobacterales</taxon>
        <taxon>Lysobacteraceae</taxon>
        <taxon>Chiayiivirga</taxon>
    </lineage>
</organism>
<dbReference type="SUPFAM" id="SSF56112">
    <property type="entry name" value="Protein kinase-like (PK-like)"/>
    <property type="match status" value="1"/>
</dbReference>
<evidence type="ECO:0000256" key="7">
    <source>
        <dbReference type="SAM" id="Phobius"/>
    </source>
</evidence>
<keyword evidence="7" id="KW-0812">Transmembrane</keyword>
<proteinExistence type="predicted"/>
<keyword evidence="5" id="KW-0802">TPR repeat</keyword>
<reference evidence="9 10" key="1">
    <citation type="submission" date="2020-08" db="EMBL/GenBank/DDBJ databases">
        <title>Genomic Encyclopedia of Type Strains, Phase IV (KMG-IV): sequencing the most valuable type-strain genomes for metagenomic binning, comparative biology and taxonomic classification.</title>
        <authorList>
            <person name="Goeker M."/>
        </authorList>
    </citation>
    <scope>NUCLEOTIDE SEQUENCE [LARGE SCALE GENOMIC DNA]</scope>
    <source>
        <strain evidence="9 10">DSM 24163</strain>
    </source>
</reference>
<dbReference type="Pfam" id="PF14559">
    <property type="entry name" value="TPR_19"/>
    <property type="match status" value="1"/>
</dbReference>
<sequence length="814" mass="88415">MATPDPEAHDAALRFARIDALLDAALELPPEQREAMVRAQCDDDALCREVIDLLRAIESSDGFLEPGADEPPADAEQRIGPWRLLRRLGRGGSGDVWLASRDDGRFEQHVAIKLLRHWAEDEVPRFLREQQLLARLEHPNIARLIDAGSTDGGRPYMVMEYIAGSTLTEHCRARALSVDARLALFAQVCDAVAYAHRHLVVHRDLKPQNILVRDDGRVALLDFGIARLLDGGDARTETRGLRLTPQYAAPEQLAGEAQTTLTDVYALGLVLYELLAGRPPWTLVSGHGSMAALQRALAGPPPAPSTRALASADARRLRGDLDAIVRKALRPEPDARYPSVEALRDDIAQHLALRPVRARGDAFGYRLRRGLRRYWLAATASALVLAGLLGALAAISLAQREATRERDIAQTEARRSKAVRDYLALMFRDAGQHARDGAPLSAKQVLDQAASRVADGFSGDPAAVAELLKALGELHFYIGDYAAAEPLLQRWLTQEDAIGDPVAAADVRFTLAETLHRMGRHDEARTLLARAQAFWATDAERHADVLLVSRMLQSQLERQAGDVAGALQTLERSLPQRLARSGTDDFETAVLYTNLGAAYIQAGRFDEGIVASERAMTLWSALDLDTGNDALNTLNNLAAAYFRTDDLASAEEYFARALAVRRDAYGPSAATAALIGNYARVLQRRGRVADALVLVEEAEPMALQLSGTGSPLTAALRATRAELLLALERHDDCDAVLDALEAMTLPPPLQLRVGIVRARQLDGTGNRTAAHALLARMHTLADTLGEQAAPLRTQLDDAGIAIGYAVPRAAPTPP</sequence>
<evidence type="ECO:0000256" key="1">
    <source>
        <dbReference type="ARBA" id="ARBA00022679"/>
    </source>
</evidence>
<dbReference type="Pfam" id="PF00069">
    <property type="entry name" value="Pkinase"/>
    <property type="match status" value="1"/>
</dbReference>
<dbReference type="PROSITE" id="PS00108">
    <property type="entry name" value="PROTEIN_KINASE_ST"/>
    <property type="match status" value="1"/>
</dbReference>
<dbReference type="PROSITE" id="PS00107">
    <property type="entry name" value="PROTEIN_KINASE_ATP"/>
    <property type="match status" value="1"/>
</dbReference>
<dbReference type="AlphaFoldDB" id="A0A7W8FXN3"/>
<dbReference type="InterPro" id="IPR000719">
    <property type="entry name" value="Prot_kinase_dom"/>
</dbReference>
<evidence type="ECO:0000256" key="5">
    <source>
        <dbReference type="PROSITE-ProRule" id="PRU00339"/>
    </source>
</evidence>
<dbReference type="InterPro" id="IPR011009">
    <property type="entry name" value="Kinase-like_dom_sf"/>
</dbReference>
<protein>
    <submittedName>
        <fullName evidence="9">Non-specific serine/threonine protein kinase/serine/threonine-protein kinase</fullName>
        <ecNumber evidence="9">2.7.11.1</ecNumber>
    </submittedName>
</protein>
<feature type="transmembrane region" description="Helical" evidence="7">
    <location>
        <begin position="374"/>
        <end position="398"/>
    </location>
</feature>
<keyword evidence="3 9" id="KW-0418">Kinase</keyword>
<dbReference type="EC" id="2.7.11.1" evidence="9"/>
<dbReference type="GO" id="GO:0004674">
    <property type="term" value="F:protein serine/threonine kinase activity"/>
    <property type="evidence" value="ECO:0007669"/>
    <property type="project" value="UniProtKB-KW"/>
</dbReference>
<feature type="domain" description="Protein kinase" evidence="8">
    <location>
        <begin position="82"/>
        <end position="353"/>
    </location>
</feature>
<evidence type="ECO:0000313" key="9">
    <source>
        <dbReference type="EMBL" id="MBB5206557.1"/>
    </source>
</evidence>
<evidence type="ECO:0000256" key="3">
    <source>
        <dbReference type="ARBA" id="ARBA00022777"/>
    </source>
</evidence>
<dbReference type="EMBL" id="JACHHP010000001">
    <property type="protein sequence ID" value="MBB5206557.1"/>
    <property type="molecule type" value="Genomic_DNA"/>
</dbReference>
<keyword evidence="2 6" id="KW-0547">Nucleotide-binding</keyword>
<dbReference type="PANTHER" id="PTHR43289">
    <property type="entry name" value="MITOGEN-ACTIVATED PROTEIN KINASE KINASE KINASE 20-RELATED"/>
    <property type="match status" value="1"/>
</dbReference>
<dbReference type="Gene3D" id="3.30.200.20">
    <property type="entry name" value="Phosphorylase Kinase, domain 1"/>
    <property type="match status" value="1"/>
</dbReference>
<evidence type="ECO:0000256" key="2">
    <source>
        <dbReference type="ARBA" id="ARBA00022741"/>
    </source>
</evidence>
<comment type="caution">
    <text evidence="9">The sequence shown here is derived from an EMBL/GenBank/DDBJ whole genome shotgun (WGS) entry which is preliminary data.</text>
</comment>
<dbReference type="RefSeq" id="WP_183958649.1">
    <property type="nucleotide sequence ID" value="NZ_JACHHP010000001.1"/>
</dbReference>
<evidence type="ECO:0000256" key="6">
    <source>
        <dbReference type="PROSITE-ProRule" id="PRU10141"/>
    </source>
</evidence>
<evidence type="ECO:0000256" key="4">
    <source>
        <dbReference type="ARBA" id="ARBA00022840"/>
    </source>
</evidence>
<dbReference type="PANTHER" id="PTHR43289:SF34">
    <property type="entry name" value="SERINE_THREONINE-PROTEIN KINASE YBDM-RELATED"/>
    <property type="match status" value="1"/>
</dbReference>
<name>A0A7W8FXN3_9GAMM</name>
<dbReference type="CDD" id="cd14014">
    <property type="entry name" value="STKc_PknB_like"/>
    <property type="match status" value="1"/>
</dbReference>
<dbReference type="InterPro" id="IPR019734">
    <property type="entry name" value="TPR_rpt"/>
</dbReference>
<keyword evidence="4 6" id="KW-0067">ATP-binding</keyword>
<evidence type="ECO:0000313" key="10">
    <source>
        <dbReference type="Proteomes" id="UP000521199"/>
    </source>
</evidence>
<dbReference type="PROSITE" id="PS50011">
    <property type="entry name" value="PROTEIN_KINASE_DOM"/>
    <property type="match status" value="1"/>
</dbReference>
<dbReference type="Proteomes" id="UP000521199">
    <property type="component" value="Unassembled WGS sequence"/>
</dbReference>